<keyword evidence="4" id="KW-0904">Protein phosphatase</keyword>
<accession>A0ABS1CQI8</accession>
<dbReference type="CDD" id="cd16343">
    <property type="entry name" value="LMWPTP"/>
    <property type="match status" value="1"/>
</dbReference>
<dbReference type="Proteomes" id="UP000748752">
    <property type="component" value="Unassembled WGS sequence"/>
</dbReference>
<feature type="domain" description="Phosphotyrosine protein phosphatase I" evidence="6">
    <location>
        <begin position="3"/>
        <end position="144"/>
    </location>
</feature>
<dbReference type="InterPro" id="IPR050438">
    <property type="entry name" value="LMW_PTPase"/>
</dbReference>
<protein>
    <recommendedName>
        <fullName evidence="2">protein-tyrosine-phosphatase</fullName>
        <ecNumber evidence="2">3.1.3.48</ecNumber>
    </recommendedName>
</protein>
<dbReference type="Gene3D" id="3.40.50.2300">
    <property type="match status" value="1"/>
</dbReference>
<comment type="similarity">
    <text evidence="1">Belongs to the low molecular weight phosphotyrosine protein phosphatase family.</text>
</comment>
<dbReference type="EMBL" id="NRRV01000100">
    <property type="protein sequence ID" value="MBK1633626.1"/>
    <property type="molecule type" value="Genomic_DNA"/>
</dbReference>
<dbReference type="RefSeq" id="WP_200242566.1">
    <property type="nucleotide sequence ID" value="NZ_NRRV01000100.1"/>
</dbReference>
<organism evidence="7 8">
    <name type="scientific">Thiohalocapsa halophila</name>
    <dbReference type="NCBI Taxonomy" id="69359"/>
    <lineage>
        <taxon>Bacteria</taxon>
        <taxon>Pseudomonadati</taxon>
        <taxon>Pseudomonadota</taxon>
        <taxon>Gammaproteobacteria</taxon>
        <taxon>Chromatiales</taxon>
        <taxon>Chromatiaceae</taxon>
        <taxon>Thiohalocapsa</taxon>
    </lineage>
</organism>
<comment type="caution">
    <text evidence="7">The sequence shown here is derived from an EMBL/GenBank/DDBJ whole genome shotgun (WGS) entry which is preliminary data.</text>
</comment>
<evidence type="ECO:0000256" key="4">
    <source>
        <dbReference type="ARBA" id="ARBA00022912"/>
    </source>
</evidence>
<comment type="catalytic activity">
    <reaction evidence="5">
        <text>O-phospho-L-tyrosyl-[protein] + H2O = L-tyrosyl-[protein] + phosphate</text>
        <dbReference type="Rhea" id="RHEA:10684"/>
        <dbReference type="Rhea" id="RHEA-COMP:10136"/>
        <dbReference type="Rhea" id="RHEA-COMP:20101"/>
        <dbReference type="ChEBI" id="CHEBI:15377"/>
        <dbReference type="ChEBI" id="CHEBI:43474"/>
        <dbReference type="ChEBI" id="CHEBI:46858"/>
        <dbReference type="ChEBI" id="CHEBI:61978"/>
        <dbReference type="EC" id="3.1.3.48"/>
    </reaction>
</comment>
<dbReference type="InterPro" id="IPR036196">
    <property type="entry name" value="Ptyr_pPase_sf"/>
</dbReference>
<evidence type="ECO:0000256" key="1">
    <source>
        <dbReference type="ARBA" id="ARBA00011063"/>
    </source>
</evidence>
<dbReference type="PANTHER" id="PTHR11717">
    <property type="entry name" value="LOW MOLECULAR WEIGHT PROTEIN TYROSINE PHOSPHATASE"/>
    <property type="match status" value="1"/>
</dbReference>
<evidence type="ECO:0000259" key="6">
    <source>
        <dbReference type="SMART" id="SM00226"/>
    </source>
</evidence>
<reference evidence="7 8" key="1">
    <citation type="journal article" date="2020" name="Microorganisms">
        <title>Osmotic Adaptation and Compatible Solute Biosynthesis of Phototrophic Bacteria as Revealed from Genome Analyses.</title>
        <authorList>
            <person name="Imhoff J.F."/>
            <person name="Rahn T."/>
            <person name="Kunzel S."/>
            <person name="Keller A."/>
            <person name="Neulinger S.C."/>
        </authorList>
    </citation>
    <scope>NUCLEOTIDE SEQUENCE [LARGE SCALE GENOMIC DNA]</scope>
    <source>
        <strain evidence="7 8">DSM 6210</strain>
    </source>
</reference>
<evidence type="ECO:0000256" key="2">
    <source>
        <dbReference type="ARBA" id="ARBA00013064"/>
    </source>
</evidence>
<evidence type="ECO:0000256" key="5">
    <source>
        <dbReference type="ARBA" id="ARBA00051722"/>
    </source>
</evidence>
<evidence type="ECO:0000313" key="8">
    <source>
        <dbReference type="Proteomes" id="UP000748752"/>
    </source>
</evidence>
<evidence type="ECO:0000256" key="3">
    <source>
        <dbReference type="ARBA" id="ARBA00022801"/>
    </source>
</evidence>
<proteinExistence type="inferred from homology"/>
<keyword evidence="8" id="KW-1185">Reference proteome</keyword>
<dbReference type="InterPro" id="IPR023485">
    <property type="entry name" value="Ptyr_pPase"/>
</dbReference>
<dbReference type="InterPro" id="IPR017867">
    <property type="entry name" value="Tyr_phospatase_low_mol_wt"/>
</dbReference>
<dbReference type="Pfam" id="PF01451">
    <property type="entry name" value="LMWPc"/>
    <property type="match status" value="1"/>
</dbReference>
<evidence type="ECO:0000313" key="7">
    <source>
        <dbReference type="EMBL" id="MBK1633626.1"/>
    </source>
</evidence>
<sequence length="146" mass="15922">MINRILLLCTANICRSPMAEAVFHRATGGQRRAPEIRSAGVHALVGHPVAEDAQQVLEGRGLDMSEHRATQLTPEMLAWADLVLIMEEAQRSAVRAIGSAYVGKVMRLGHWADSEITDPYLQGLDACEQTLQLIEASVAGWAGRLH</sequence>
<keyword evidence="3" id="KW-0378">Hydrolase</keyword>
<dbReference type="SMART" id="SM00226">
    <property type="entry name" value="LMWPc"/>
    <property type="match status" value="1"/>
</dbReference>
<dbReference type="PANTHER" id="PTHR11717:SF31">
    <property type="entry name" value="LOW MOLECULAR WEIGHT PROTEIN-TYROSINE-PHOSPHATASE ETP-RELATED"/>
    <property type="match status" value="1"/>
</dbReference>
<dbReference type="SUPFAM" id="SSF52788">
    <property type="entry name" value="Phosphotyrosine protein phosphatases I"/>
    <property type="match status" value="1"/>
</dbReference>
<name>A0ABS1CQI8_9GAMM</name>
<dbReference type="PRINTS" id="PR00719">
    <property type="entry name" value="LMWPTPASE"/>
</dbReference>
<gene>
    <name evidence="7" type="ORF">CKO31_23345</name>
</gene>
<dbReference type="EC" id="3.1.3.48" evidence="2"/>